<dbReference type="AlphaFoldDB" id="A0A921JFY4"/>
<proteinExistence type="predicted"/>
<protein>
    <submittedName>
        <fullName evidence="1">Uncharacterized protein</fullName>
    </submittedName>
</protein>
<evidence type="ECO:0000313" key="1">
    <source>
        <dbReference type="EMBL" id="HJE24504.1"/>
    </source>
</evidence>
<reference evidence="1" key="1">
    <citation type="journal article" date="2021" name="PeerJ">
        <title>Extensive microbial diversity within the chicken gut microbiome revealed by metagenomics and culture.</title>
        <authorList>
            <person name="Gilroy R."/>
            <person name="Ravi A."/>
            <person name="Getino M."/>
            <person name="Pursley I."/>
            <person name="Horton D.L."/>
            <person name="Alikhan N.F."/>
            <person name="Baker D."/>
            <person name="Gharbi K."/>
            <person name="Hall N."/>
            <person name="Watson M."/>
            <person name="Adriaenssens E.M."/>
            <person name="Foster-Nyarko E."/>
            <person name="Jarju S."/>
            <person name="Secka A."/>
            <person name="Antonio M."/>
            <person name="Oren A."/>
            <person name="Chaudhuri R.R."/>
            <person name="La Ragione R."/>
            <person name="Hildebrand F."/>
            <person name="Pallen M.J."/>
        </authorList>
    </citation>
    <scope>NUCLEOTIDE SEQUENCE</scope>
    <source>
        <strain evidence="1">316</strain>
    </source>
</reference>
<dbReference type="Proteomes" id="UP000742631">
    <property type="component" value="Unassembled WGS sequence"/>
</dbReference>
<sequence length="180" mass="19955">MRFDLDAAQVPGRMQLRLRGLPMTAIRALCLTAALLAMSAGSYFAWALTSEDGYAAGGRALKAQYGFLVMPHAERQSLRKLAMMKAAGQCEWELDEAFWSRVYQLYIGDEQGVRAAVYAALLDEQERYFLSDADHRRCRAAWARFGATGADIPGILRTIRTETSEPSEHIVIDVHADAAP</sequence>
<name>A0A921JFY4_9HYPH</name>
<reference evidence="1" key="2">
    <citation type="submission" date="2021-09" db="EMBL/GenBank/DDBJ databases">
        <authorList>
            <person name="Gilroy R."/>
        </authorList>
    </citation>
    <scope>NUCLEOTIDE SEQUENCE</scope>
    <source>
        <strain evidence="1">316</strain>
    </source>
</reference>
<comment type="caution">
    <text evidence="1">The sequence shown here is derived from an EMBL/GenBank/DDBJ whole genome shotgun (WGS) entry which is preliminary data.</text>
</comment>
<evidence type="ECO:0000313" key="2">
    <source>
        <dbReference type="Proteomes" id="UP000742631"/>
    </source>
</evidence>
<gene>
    <name evidence="1" type="ORF">K8W01_12675</name>
</gene>
<organism evidence="1 2">
    <name type="scientific">Methylorubrum populi</name>
    <dbReference type="NCBI Taxonomy" id="223967"/>
    <lineage>
        <taxon>Bacteria</taxon>
        <taxon>Pseudomonadati</taxon>
        <taxon>Pseudomonadota</taxon>
        <taxon>Alphaproteobacteria</taxon>
        <taxon>Hyphomicrobiales</taxon>
        <taxon>Methylobacteriaceae</taxon>
        <taxon>Methylorubrum</taxon>
    </lineage>
</organism>
<accession>A0A921JFY4</accession>
<dbReference type="EMBL" id="DYYG01000037">
    <property type="protein sequence ID" value="HJE24504.1"/>
    <property type="molecule type" value="Genomic_DNA"/>
</dbReference>